<keyword evidence="1" id="KW-1133">Transmembrane helix</keyword>
<gene>
    <name evidence="2" type="ORF">GGX14DRAFT_566103</name>
</gene>
<comment type="caution">
    <text evidence="2">The sequence shown here is derived from an EMBL/GenBank/DDBJ whole genome shotgun (WGS) entry which is preliminary data.</text>
</comment>
<evidence type="ECO:0000313" key="3">
    <source>
        <dbReference type="Proteomes" id="UP001219525"/>
    </source>
</evidence>
<keyword evidence="1" id="KW-0812">Transmembrane</keyword>
<accession>A0AAD6VF53</accession>
<dbReference type="AlphaFoldDB" id="A0AAD6VF53"/>
<keyword evidence="1" id="KW-0472">Membrane</keyword>
<reference evidence="2" key="1">
    <citation type="submission" date="2023-03" db="EMBL/GenBank/DDBJ databases">
        <title>Massive genome expansion in bonnet fungi (Mycena s.s.) driven by repeated elements and novel gene families across ecological guilds.</title>
        <authorList>
            <consortium name="Lawrence Berkeley National Laboratory"/>
            <person name="Harder C.B."/>
            <person name="Miyauchi S."/>
            <person name="Viragh M."/>
            <person name="Kuo A."/>
            <person name="Thoen E."/>
            <person name="Andreopoulos B."/>
            <person name="Lu D."/>
            <person name="Skrede I."/>
            <person name="Drula E."/>
            <person name="Henrissat B."/>
            <person name="Morin E."/>
            <person name="Kohler A."/>
            <person name="Barry K."/>
            <person name="LaButti K."/>
            <person name="Morin E."/>
            <person name="Salamov A."/>
            <person name="Lipzen A."/>
            <person name="Mereny Z."/>
            <person name="Hegedus B."/>
            <person name="Baldrian P."/>
            <person name="Stursova M."/>
            <person name="Weitz H."/>
            <person name="Taylor A."/>
            <person name="Grigoriev I.V."/>
            <person name="Nagy L.G."/>
            <person name="Martin F."/>
            <person name="Kauserud H."/>
        </authorList>
    </citation>
    <scope>NUCLEOTIDE SEQUENCE</scope>
    <source>
        <strain evidence="2">9144</strain>
    </source>
</reference>
<organism evidence="2 3">
    <name type="scientific">Mycena pura</name>
    <dbReference type="NCBI Taxonomy" id="153505"/>
    <lineage>
        <taxon>Eukaryota</taxon>
        <taxon>Fungi</taxon>
        <taxon>Dikarya</taxon>
        <taxon>Basidiomycota</taxon>
        <taxon>Agaricomycotina</taxon>
        <taxon>Agaricomycetes</taxon>
        <taxon>Agaricomycetidae</taxon>
        <taxon>Agaricales</taxon>
        <taxon>Marasmiineae</taxon>
        <taxon>Mycenaceae</taxon>
        <taxon>Mycena</taxon>
    </lineage>
</organism>
<feature type="transmembrane region" description="Helical" evidence="1">
    <location>
        <begin position="38"/>
        <end position="59"/>
    </location>
</feature>
<evidence type="ECO:0000313" key="2">
    <source>
        <dbReference type="EMBL" id="KAJ7209604.1"/>
    </source>
</evidence>
<dbReference type="EMBL" id="JARJCW010000030">
    <property type="protein sequence ID" value="KAJ7209604.1"/>
    <property type="molecule type" value="Genomic_DNA"/>
</dbReference>
<sequence>MPSILQQLQSRGTIRYVGSRCYNQNYELITCPISLPKLIVIGVLIGLLLLICGTLFILSRCTCSCRRNRGDPASTLPAFPRATGGLAPYASLPESFRSTDTLVEPEKIHPASHLYHARPYV</sequence>
<keyword evidence="3" id="KW-1185">Reference proteome</keyword>
<evidence type="ECO:0000256" key="1">
    <source>
        <dbReference type="SAM" id="Phobius"/>
    </source>
</evidence>
<name>A0AAD6VF53_9AGAR</name>
<proteinExistence type="predicted"/>
<dbReference type="Proteomes" id="UP001219525">
    <property type="component" value="Unassembled WGS sequence"/>
</dbReference>
<protein>
    <submittedName>
        <fullName evidence="2">Uncharacterized protein</fullName>
    </submittedName>
</protein>